<protein>
    <submittedName>
        <fullName evidence="1">Uncharacterized protein</fullName>
    </submittedName>
</protein>
<reference evidence="1" key="1">
    <citation type="submission" date="2014-11" db="EMBL/GenBank/DDBJ databases">
        <authorList>
            <person name="Amaro Gonzalez C."/>
        </authorList>
    </citation>
    <scope>NUCLEOTIDE SEQUENCE</scope>
</reference>
<dbReference type="EMBL" id="GBXM01059518">
    <property type="protein sequence ID" value="JAH49059.1"/>
    <property type="molecule type" value="Transcribed_RNA"/>
</dbReference>
<accession>A0A0E9T5X7</accession>
<sequence length="49" mass="5652">MRMQTVSSTLRVLKSISGDSGRNYSPFYTLSPIFGEQKKLERRTQSEIK</sequence>
<reference evidence="1" key="2">
    <citation type="journal article" date="2015" name="Fish Shellfish Immunol.">
        <title>Early steps in the European eel (Anguilla anguilla)-Vibrio vulnificus interaction in the gills: Role of the RtxA13 toxin.</title>
        <authorList>
            <person name="Callol A."/>
            <person name="Pajuelo D."/>
            <person name="Ebbesson L."/>
            <person name="Teles M."/>
            <person name="MacKenzie S."/>
            <person name="Amaro C."/>
        </authorList>
    </citation>
    <scope>NUCLEOTIDE SEQUENCE</scope>
</reference>
<name>A0A0E9T5X7_ANGAN</name>
<proteinExistence type="predicted"/>
<dbReference type="AlphaFoldDB" id="A0A0E9T5X7"/>
<evidence type="ECO:0000313" key="1">
    <source>
        <dbReference type="EMBL" id="JAH49059.1"/>
    </source>
</evidence>
<organism evidence="1">
    <name type="scientific">Anguilla anguilla</name>
    <name type="common">European freshwater eel</name>
    <name type="synonym">Muraena anguilla</name>
    <dbReference type="NCBI Taxonomy" id="7936"/>
    <lineage>
        <taxon>Eukaryota</taxon>
        <taxon>Metazoa</taxon>
        <taxon>Chordata</taxon>
        <taxon>Craniata</taxon>
        <taxon>Vertebrata</taxon>
        <taxon>Euteleostomi</taxon>
        <taxon>Actinopterygii</taxon>
        <taxon>Neopterygii</taxon>
        <taxon>Teleostei</taxon>
        <taxon>Anguilliformes</taxon>
        <taxon>Anguillidae</taxon>
        <taxon>Anguilla</taxon>
    </lineage>
</organism>